<dbReference type="EMBL" id="JAATHJ010000028">
    <property type="protein sequence ID" value="NJP38717.1"/>
    <property type="molecule type" value="Genomic_DNA"/>
</dbReference>
<feature type="transmembrane region" description="Helical" evidence="1">
    <location>
        <begin position="114"/>
        <end position="134"/>
    </location>
</feature>
<dbReference type="Gene3D" id="1.10.287.70">
    <property type="match status" value="1"/>
</dbReference>
<feature type="transmembrane region" description="Helical" evidence="1">
    <location>
        <begin position="168"/>
        <end position="192"/>
    </location>
</feature>
<accession>A0A969Q051</accession>
<comment type="caution">
    <text evidence="2">The sequence shown here is derived from an EMBL/GenBank/DDBJ whole genome shotgun (WGS) entry which is preliminary data.</text>
</comment>
<gene>
    <name evidence="2" type="ORF">HCN83_14205</name>
</gene>
<keyword evidence="1" id="KW-1133">Transmembrane helix</keyword>
<feature type="transmembrane region" description="Helical" evidence="1">
    <location>
        <begin position="146"/>
        <end position="162"/>
    </location>
</feature>
<dbReference type="SUPFAM" id="SSF81324">
    <property type="entry name" value="Voltage-gated potassium channels"/>
    <property type="match status" value="1"/>
</dbReference>
<keyword evidence="1" id="KW-0812">Transmembrane</keyword>
<keyword evidence="3" id="KW-1185">Reference proteome</keyword>
<reference evidence="2 3" key="1">
    <citation type="submission" date="2020-03" db="EMBL/GenBank/DDBJ databases">
        <title>Assessment of the enzymatic potential of alkaline-tolerant lipase obtained from Bacillus luteus H11 (technogenic soil) for the bioremediation of saline soils contaminated with petroleum substances.</title>
        <authorList>
            <person name="Kalwasinska A."/>
        </authorList>
    </citation>
    <scope>NUCLEOTIDE SEQUENCE [LARGE SCALE GENOMIC DNA]</scope>
    <source>
        <strain evidence="2 3">H11</strain>
    </source>
</reference>
<organism evidence="2 3">
    <name type="scientific">Alkalicoccus luteus</name>
    <dbReference type="NCBI Taxonomy" id="1237094"/>
    <lineage>
        <taxon>Bacteria</taxon>
        <taxon>Bacillati</taxon>
        <taxon>Bacillota</taxon>
        <taxon>Bacilli</taxon>
        <taxon>Bacillales</taxon>
        <taxon>Bacillaceae</taxon>
        <taxon>Alkalicoccus</taxon>
    </lineage>
</organism>
<dbReference type="RefSeq" id="WP_168008473.1">
    <property type="nucleotide sequence ID" value="NZ_JAATHJ010000028.1"/>
</dbReference>
<evidence type="ECO:0008006" key="4">
    <source>
        <dbReference type="Google" id="ProtNLM"/>
    </source>
</evidence>
<sequence length="213" mass="24377">MSRDRTAPEMIYEGLMVLLAFAAVSTIWFETRYEDPIVWGTWGVFFVDFCFRFYRADRKLAFFKDNPFIVIAIIPLDAIFQAARLARILHFLRLKVMTKYYAKPAIKVLSKQKLMYVLPGVVLFVFLCTIPLYWAEQEKLAHYAEAWAGAAASLIFFGYVYIDPDSITGNIVIALLTFSGVILHATVLRWVFDTVKETKAAKAAEEKGKDLFS</sequence>
<evidence type="ECO:0000313" key="2">
    <source>
        <dbReference type="EMBL" id="NJP38717.1"/>
    </source>
</evidence>
<evidence type="ECO:0000256" key="1">
    <source>
        <dbReference type="SAM" id="Phobius"/>
    </source>
</evidence>
<dbReference type="AlphaFoldDB" id="A0A969Q051"/>
<protein>
    <recommendedName>
        <fullName evidence="4">Voltage-gated potassium channel</fullName>
    </recommendedName>
</protein>
<evidence type="ECO:0000313" key="3">
    <source>
        <dbReference type="Proteomes" id="UP000752012"/>
    </source>
</evidence>
<name>A0A969Q051_9BACI</name>
<keyword evidence="1" id="KW-0472">Membrane</keyword>
<dbReference type="Proteomes" id="UP000752012">
    <property type="component" value="Unassembled WGS sequence"/>
</dbReference>
<proteinExistence type="predicted"/>
<feature type="transmembrane region" description="Helical" evidence="1">
    <location>
        <begin position="37"/>
        <end position="54"/>
    </location>
</feature>
<feature type="transmembrane region" description="Helical" evidence="1">
    <location>
        <begin position="12"/>
        <end position="31"/>
    </location>
</feature>
<feature type="transmembrane region" description="Helical" evidence="1">
    <location>
        <begin position="66"/>
        <end position="86"/>
    </location>
</feature>